<gene>
    <name evidence="3" type="ORF">PNOK_0063600</name>
</gene>
<organism evidence="3 4">
    <name type="scientific">Pyrrhoderma noxium</name>
    <dbReference type="NCBI Taxonomy" id="2282107"/>
    <lineage>
        <taxon>Eukaryota</taxon>
        <taxon>Fungi</taxon>
        <taxon>Dikarya</taxon>
        <taxon>Basidiomycota</taxon>
        <taxon>Agaricomycotina</taxon>
        <taxon>Agaricomycetes</taxon>
        <taxon>Hymenochaetales</taxon>
        <taxon>Hymenochaetaceae</taxon>
        <taxon>Pyrrhoderma</taxon>
    </lineage>
</organism>
<dbReference type="EMBL" id="NBII01000001">
    <property type="protein sequence ID" value="PAV23568.1"/>
    <property type="molecule type" value="Genomic_DNA"/>
</dbReference>
<dbReference type="OrthoDB" id="10253878at2759"/>
<sequence>MLAARRASVFASNSHHRLLASSINRAYSTQNINNEVTKEQSTVSEAKEKVTSKQAKIYQYKKPPPRPESRLTQYLRKSPKAMSLFTSVFDKIVTGNPRQVAGRITLHYYEQVCAPREAEEREFWHKECHLPPTFQTWFTVTNLHIWLLTVRFRALPPPFGDNFVQGLVDHFFQDVEDRIRQTLSQKAPERVVSRQMKIFREQWAGLGLSLDYALGLSSPHASSVSGPKASDADAEFAAAVWRNFLGARGALGIDDPGSGRVRHAVNIHGDYNKVKLAKDKPEESLKNAEELDDESGVHDFTGEDTKLYVQYPELMYTLVQYIRRELSRLDKIPNEQILQGGGVGKFGKIELEKTS</sequence>
<proteinExistence type="inferred from homology"/>
<keyword evidence="4" id="KW-1185">Reference proteome</keyword>
<comment type="caution">
    <text evidence="3">The sequence shown here is derived from an EMBL/GenBank/DDBJ whole genome shotgun (WGS) entry which is preliminary data.</text>
</comment>
<protein>
    <submittedName>
        <fullName evidence="3">Ubiquinol cytochrome-c reductase assembly cbp3</fullName>
    </submittedName>
</protein>
<evidence type="ECO:0000313" key="4">
    <source>
        <dbReference type="Proteomes" id="UP000217199"/>
    </source>
</evidence>
<dbReference type="Pfam" id="PF03981">
    <property type="entry name" value="Ubiq_cyt_C_chap"/>
    <property type="match status" value="1"/>
</dbReference>
<dbReference type="InterPro" id="IPR021150">
    <property type="entry name" value="Ubiq_cyt_c_chap"/>
</dbReference>
<dbReference type="InParanoid" id="A0A286UVG2"/>
<dbReference type="PANTHER" id="PTHR12184:SF1">
    <property type="entry name" value="UBIQUINOL-CYTOCHROME-C REDUCTASE COMPLEX ASSEMBLY FACTOR 1"/>
    <property type="match status" value="1"/>
</dbReference>
<dbReference type="STRING" id="2282107.A0A286UVG2"/>
<reference evidence="3 4" key="1">
    <citation type="journal article" date="2017" name="Mol. Ecol.">
        <title>Comparative and population genomic landscape of Phellinus noxius: A hypervariable fungus causing root rot in trees.</title>
        <authorList>
            <person name="Chung C.L."/>
            <person name="Lee T.J."/>
            <person name="Akiba M."/>
            <person name="Lee H.H."/>
            <person name="Kuo T.H."/>
            <person name="Liu D."/>
            <person name="Ke H.M."/>
            <person name="Yokoi T."/>
            <person name="Roa M.B."/>
            <person name="Lu M.J."/>
            <person name="Chang Y.Y."/>
            <person name="Ann P.J."/>
            <person name="Tsai J.N."/>
            <person name="Chen C.Y."/>
            <person name="Tzean S.S."/>
            <person name="Ota Y."/>
            <person name="Hattori T."/>
            <person name="Sahashi N."/>
            <person name="Liou R.F."/>
            <person name="Kikuchi T."/>
            <person name="Tsai I.J."/>
        </authorList>
    </citation>
    <scope>NUCLEOTIDE SEQUENCE [LARGE SCALE GENOMIC DNA]</scope>
    <source>
        <strain evidence="3 4">FFPRI411160</strain>
    </source>
</reference>
<dbReference type="AlphaFoldDB" id="A0A286UVG2"/>
<accession>A0A286UVG2</accession>
<evidence type="ECO:0000313" key="3">
    <source>
        <dbReference type="EMBL" id="PAV23568.1"/>
    </source>
</evidence>
<feature type="domain" description="Ubiquinol-cytochrome c chaperone" evidence="2">
    <location>
        <begin position="127"/>
        <end position="248"/>
    </location>
</feature>
<dbReference type="GO" id="GO:0005739">
    <property type="term" value="C:mitochondrion"/>
    <property type="evidence" value="ECO:0007669"/>
    <property type="project" value="TreeGrafter"/>
</dbReference>
<evidence type="ECO:0000256" key="1">
    <source>
        <dbReference type="ARBA" id="ARBA00006407"/>
    </source>
</evidence>
<dbReference type="Proteomes" id="UP000217199">
    <property type="component" value="Unassembled WGS sequence"/>
</dbReference>
<dbReference type="InterPro" id="IPR007129">
    <property type="entry name" value="Ubiqinol_cyt_c_chaperone_CPB3"/>
</dbReference>
<evidence type="ECO:0000259" key="2">
    <source>
        <dbReference type="Pfam" id="PF03981"/>
    </source>
</evidence>
<dbReference type="GO" id="GO:0034551">
    <property type="term" value="P:mitochondrial respiratory chain complex III assembly"/>
    <property type="evidence" value="ECO:0007669"/>
    <property type="project" value="TreeGrafter"/>
</dbReference>
<name>A0A286UVG2_9AGAM</name>
<comment type="similarity">
    <text evidence="1">Belongs to the CBP3 family.</text>
</comment>
<dbReference type="PANTHER" id="PTHR12184">
    <property type="entry name" value="UBIQUINOL-CYTOCHROME C REDUCTASE COMPLEX ASSEMBLY FACTOR 1 FAMILY MEMBER"/>
    <property type="match status" value="1"/>
</dbReference>